<evidence type="ECO:0000313" key="1">
    <source>
        <dbReference type="EMBL" id="MDQ0225935.1"/>
    </source>
</evidence>
<evidence type="ECO:0008006" key="3">
    <source>
        <dbReference type="Google" id="ProtNLM"/>
    </source>
</evidence>
<evidence type="ECO:0000313" key="2">
    <source>
        <dbReference type="Proteomes" id="UP001232245"/>
    </source>
</evidence>
<organism evidence="1 2">
    <name type="scientific">Metabacillus niabensis</name>
    <dbReference type="NCBI Taxonomy" id="324854"/>
    <lineage>
        <taxon>Bacteria</taxon>
        <taxon>Bacillati</taxon>
        <taxon>Bacillota</taxon>
        <taxon>Bacilli</taxon>
        <taxon>Bacillales</taxon>
        <taxon>Bacillaceae</taxon>
        <taxon>Metabacillus</taxon>
    </lineage>
</organism>
<gene>
    <name evidence="1" type="ORF">J2S02_002279</name>
</gene>
<dbReference type="Proteomes" id="UP001232245">
    <property type="component" value="Unassembled WGS sequence"/>
</dbReference>
<reference evidence="1 2" key="1">
    <citation type="submission" date="2023-07" db="EMBL/GenBank/DDBJ databases">
        <title>Genomic Encyclopedia of Type Strains, Phase IV (KMG-IV): sequencing the most valuable type-strain genomes for metagenomic binning, comparative biology and taxonomic classification.</title>
        <authorList>
            <person name="Goeker M."/>
        </authorList>
    </citation>
    <scope>NUCLEOTIDE SEQUENCE [LARGE SCALE GENOMIC DNA]</scope>
    <source>
        <strain evidence="1 2">DSM 17723</strain>
    </source>
</reference>
<sequence>MGKTTYRYLINAEGKGGETYLTHCQDKEELQKWLEVHERDLIMEKLHVIDKKKHPLLKLFSFKKY</sequence>
<accession>A0ABT9Z3U6</accession>
<dbReference type="EMBL" id="JAUSTZ010000003">
    <property type="protein sequence ID" value="MDQ0225935.1"/>
    <property type="molecule type" value="Genomic_DNA"/>
</dbReference>
<proteinExistence type="predicted"/>
<comment type="caution">
    <text evidence="1">The sequence shown here is derived from an EMBL/GenBank/DDBJ whole genome shotgun (WGS) entry which is preliminary data.</text>
</comment>
<dbReference type="RefSeq" id="WP_095300750.1">
    <property type="nucleotide sequence ID" value="NZ_CADEPK010000132.1"/>
</dbReference>
<keyword evidence="2" id="KW-1185">Reference proteome</keyword>
<protein>
    <recommendedName>
        <fullName evidence="3">PH domain-containing protein</fullName>
    </recommendedName>
</protein>
<name>A0ABT9Z3U6_9BACI</name>